<comment type="caution">
    <text evidence="2">The sequence shown here is derived from an EMBL/GenBank/DDBJ whole genome shotgun (WGS) entry which is preliminary data.</text>
</comment>
<proteinExistence type="predicted"/>
<evidence type="ECO:0000313" key="2">
    <source>
        <dbReference type="EMBL" id="GAB50212.1"/>
    </source>
</evidence>
<sequence>MTALKIADQRSHVTMSSREIAKLTKKEHKHVIRDIWDMLNDLYGIDKDGPHLDHKKNHTVTLVEGVDVTADYRGYVSHFRLDKPHVECLLTGYSAVLRMTVIKHIYKLEEQISRHALPSSYKEALLALVQAETEKEQIALERDQAIETKAWISEKREVTAMATASAAVRAKNKLAERIGEGKNYAAIIPVEKKLGQKFKWQPLRKWCRENDTEPHEVEDPRFGTVKSWPRAAWIAVYGVDLRKLF</sequence>
<keyword evidence="3" id="KW-1185">Reference proteome</keyword>
<dbReference type="Pfam" id="PF09669">
    <property type="entry name" value="Phage_pRha"/>
    <property type="match status" value="1"/>
</dbReference>
<organism evidence="2 3">
    <name type="scientific">Atlantibacter hermannii NBRC 105704</name>
    <dbReference type="NCBI Taxonomy" id="1115512"/>
    <lineage>
        <taxon>Bacteria</taxon>
        <taxon>Pseudomonadati</taxon>
        <taxon>Pseudomonadota</taxon>
        <taxon>Gammaproteobacteria</taxon>
        <taxon>Enterobacterales</taxon>
        <taxon>Enterobacteriaceae</taxon>
        <taxon>Atlantibacter</taxon>
    </lineage>
</organism>
<dbReference type="EMBL" id="BAFF01000001">
    <property type="protein sequence ID" value="GAB50212.1"/>
    <property type="molecule type" value="Genomic_DNA"/>
</dbReference>
<dbReference type="RefSeq" id="WP_002462727.1">
    <property type="nucleotide sequence ID" value="NZ_BAFF01000001.1"/>
</dbReference>
<evidence type="ECO:0000256" key="1">
    <source>
        <dbReference type="SAM" id="Coils"/>
    </source>
</evidence>
<dbReference type="eggNOG" id="COG3646">
    <property type="taxonomic scope" value="Bacteria"/>
</dbReference>
<dbReference type="GeneID" id="92828849"/>
<keyword evidence="1" id="KW-0175">Coiled coil</keyword>
<name>H5UWD1_ATLHE</name>
<dbReference type="AlphaFoldDB" id="H5UWD1"/>
<feature type="coiled-coil region" evidence="1">
    <location>
        <begin position="121"/>
        <end position="148"/>
    </location>
</feature>
<dbReference type="Proteomes" id="UP000010297">
    <property type="component" value="Unassembled WGS sequence"/>
</dbReference>
<gene>
    <name evidence="2" type="ORF">EH105704_01_02170</name>
</gene>
<dbReference type="InterPro" id="IPR014054">
    <property type="entry name" value="Phage_regulatory_Rha"/>
</dbReference>
<protein>
    <submittedName>
        <fullName evidence="2">Uncharacterized protein</fullName>
    </submittedName>
</protein>
<accession>H5UWD1</accession>
<evidence type="ECO:0000313" key="3">
    <source>
        <dbReference type="Proteomes" id="UP000010297"/>
    </source>
</evidence>
<reference evidence="2 3" key="1">
    <citation type="submission" date="2012-02" db="EMBL/GenBank/DDBJ databases">
        <title>Whole genome shotgun sequence of Escherichia hermannii NBRC 105704.</title>
        <authorList>
            <person name="Yoshida I."/>
            <person name="Hosoyama A."/>
            <person name="Tsuchikane K."/>
            <person name="Katsumata H."/>
            <person name="Yamazaki S."/>
            <person name="Fujita N."/>
        </authorList>
    </citation>
    <scope>NUCLEOTIDE SEQUENCE [LARGE SCALE GENOMIC DNA]</scope>
    <source>
        <strain evidence="2 3">NBRC 105704</strain>
    </source>
</reference>